<dbReference type="PANTHER" id="PTHR46889">
    <property type="entry name" value="TRANSPOSASE INSF FOR INSERTION SEQUENCE IS3B-RELATED"/>
    <property type="match status" value="1"/>
</dbReference>
<dbReference type="EMBL" id="CP000713">
    <property type="protein sequence ID" value="ABQ94041.1"/>
    <property type="molecule type" value="Genomic_DNA"/>
</dbReference>
<evidence type="ECO:0000259" key="1">
    <source>
        <dbReference type="PROSITE" id="PS50994"/>
    </source>
</evidence>
<organism evidence="2">
    <name type="scientific">Psychrobacter sp. (strain PRwf-1)</name>
    <dbReference type="NCBI Taxonomy" id="349106"/>
    <lineage>
        <taxon>Bacteria</taxon>
        <taxon>Pseudomonadati</taxon>
        <taxon>Pseudomonadota</taxon>
        <taxon>Gammaproteobacteria</taxon>
        <taxon>Moraxellales</taxon>
        <taxon>Moraxellaceae</taxon>
        <taxon>Psychrobacter</taxon>
    </lineage>
</organism>
<evidence type="ECO:0000313" key="4">
    <source>
        <dbReference type="EMBL" id="ABQ94307.1"/>
    </source>
</evidence>
<dbReference type="AlphaFoldDB" id="A5WEB4"/>
<dbReference type="GO" id="GO:0015074">
    <property type="term" value="P:DNA integration"/>
    <property type="evidence" value="ECO:0007669"/>
    <property type="project" value="InterPro"/>
</dbReference>
<dbReference type="EMBL" id="CP000713">
    <property type="protein sequence ID" value="ABQ94307.1"/>
    <property type="molecule type" value="Genomic_DNA"/>
</dbReference>
<dbReference type="EMBL" id="CP000713">
    <property type="protein sequence ID" value="ABQ94422.1"/>
    <property type="molecule type" value="Genomic_DNA"/>
</dbReference>
<dbReference type="Pfam" id="PF00665">
    <property type="entry name" value="rve"/>
    <property type="match status" value="1"/>
</dbReference>
<proteinExistence type="predicted"/>
<dbReference type="SUPFAM" id="SSF53098">
    <property type="entry name" value="Ribonuclease H-like"/>
    <property type="match status" value="1"/>
</dbReference>
<name>A5WEB4_PSYWF</name>
<dbReference type="HOGENOM" id="CLU_027402_4_3_6"/>
<dbReference type="KEGG" id="prw:PsycPRwf_1091"/>
<dbReference type="Pfam" id="PF13276">
    <property type="entry name" value="HTH_21"/>
    <property type="match status" value="1"/>
</dbReference>
<dbReference type="STRING" id="349106.PsycPRwf_1055"/>
<dbReference type="KEGG" id="prw:PsycPRwf_1362"/>
<dbReference type="InterPro" id="IPR012337">
    <property type="entry name" value="RNaseH-like_sf"/>
</dbReference>
<dbReference type="KEGG" id="prw:PsycPRwf_1478"/>
<protein>
    <submittedName>
        <fullName evidence="2">Integrase, catalytic region</fullName>
    </submittedName>
</protein>
<dbReference type="GO" id="GO:0003676">
    <property type="term" value="F:nucleic acid binding"/>
    <property type="evidence" value="ECO:0007669"/>
    <property type="project" value="InterPro"/>
</dbReference>
<feature type="domain" description="Integrase catalytic" evidence="1">
    <location>
        <begin position="87"/>
        <end position="249"/>
    </location>
</feature>
<evidence type="ECO:0000313" key="2">
    <source>
        <dbReference type="EMBL" id="ABQ94005.1"/>
    </source>
</evidence>
<gene>
    <name evidence="2" type="ordered locus">PsycPRwf_1055</name>
    <name evidence="3" type="ordered locus">PsycPRwf_1091</name>
    <name evidence="4" type="ordered locus">PsycPRwf_1362</name>
    <name evidence="5" type="ordered locus">PsycPRwf_1478</name>
</gene>
<dbReference type="PROSITE" id="PS50994">
    <property type="entry name" value="INTEGRASE"/>
    <property type="match status" value="1"/>
</dbReference>
<dbReference type="PANTHER" id="PTHR46889:SF4">
    <property type="entry name" value="TRANSPOSASE INSO FOR INSERTION SEQUENCE ELEMENT IS911B-RELATED"/>
    <property type="match status" value="1"/>
</dbReference>
<dbReference type="InterPro" id="IPR025948">
    <property type="entry name" value="HTH-like_dom"/>
</dbReference>
<evidence type="ECO:0000313" key="3">
    <source>
        <dbReference type="EMBL" id="ABQ94041.1"/>
    </source>
</evidence>
<dbReference type="Pfam" id="PF13333">
    <property type="entry name" value="rve_2"/>
    <property type="match status" value="1"/>
</dbReference>
<dbReference type="InterPro" id="IPR048020">
    <property type="entry name" value="Transpos_IS3"/>
</dbReference>
<dbReference type="eggNOG" id="COG2801">
    <property type="taxonomic scope" value="Bacteria"/>
</dbReference>
<sequence length="252" mass="29963">MKRFKLGDKYSTVKQQIAEIYHKHKGRYGYRRITWVLKNQGVLINHKCVYRLMQEIGLKSVVRPVKYKSYKGTVGRIADNVLNREFEANQPNKKWVTDVTEFKVKDEKLYLSPMMDLFNGEIIAYQLKRRPTFNLVESMLIEAMDTLKPDEKPVVHSDQGWQYQMKRYQKHLTNQGLTPSMSRRGNCLDNACIESFFGVLKSECFYRHEFVSIEELEETVREYIYYYNNNRIKVKLNGLSPVQFRRKYLEAA</sequence>
<dbReference type="EMBL" id="CP000713">
    <property type="protein sequence ID" value="ABQ94005.1"/>
    <property type="molecule type" value="Genomic_DNA"/>
</dbReference>
<dbReference type="NCBIfam" id="NF033516">
    <property type="entry name" value="transpos_IS3"/>
    <property type="match status" value="1"/>
</dbReference>
<accession>A5WEB4</accession>
<evidence type="ECO:0000313" key="5">
    <source>
        <dbReference type="EMBL" id="ABQ94422.1"/>
    </source>
</evidence>
<dbReference type="InterPro" id="IPR036397">
    <property type="entry name" value="RNaseH_sf"/>
</dbReference>
<dbReference type="KEGG" id="prw:PsycPRwf_1055"/>
<dbReference type="Gene3D" id="3.30.420.10">
    <property type="entry name" value="Ribonuclease H-like superfamily/Ribonuclease H"/>
    <property type="match status" value="1"/>
</dbReference>
<dbReference type="InterPro" id="IPR050900">
    <property type="entry name" value="Transposase_IS3/IS150/IS904"/>
</dbReference>
<reference evidence="2" key="1">
    <citation type="submission" date="2007-05" db="EMBL/GenBank/DDBJ databases">
        <title>Complete sequence of chromosome of Psychrobacter sp. PRwf-1.</title>
        <authorList>
            <consortium name="US DOE Joint Genome Institute"/>
            <person name="Copeland A."/>
            <person name="Lucas S."/>
            <person name="Lapidus A."/>
            <person name="Barry K."/>
            <person name="Detter J.C."/>
            <person name="Glavina del Rio T."/>
            <person name="Hammon N."/>
            <person name="Israni S."/>
            <person name="Dalin E."/>
            <person name="Tice H."/>
            <person name="Pitluck S."/>
            <person name="Chain P."/>
            <person name="Malfatti S."/>
            <person name="Shin M."/>
            <person name="Vergez L."/>
            <person name="Schmutz J."/>
            <person name="Larimer F."/>
            <person name="Land M."/>
            <person name="Hauser L."/>
            <person name="Kyrpides N."/>
            <person name="Kim E."/>
            <person name="Tiedje J."/>
            <person name="Richardson P."/>
        </authorList>
    </citation>
    <scope>NUCLEOTIDE SEQUENCE [LARGE SCALE GENOMIC DNA]</scope>
    <source>
        <strain evidence="2">PRwf-1</strain>
    </source>
</reference>
<dbReference type="InterPro" id="IPR001584">
    <property type="entry name" value="Integrase_cat-core"/>
</dbReference>